<dbReference type="GO" id="GO:0008237">
    <property type="term" value="F:metallopeptidase activity"/>
    <property type="evidence" value="ECO:0007669"/>
    <property type="project" value="InterPro"/>
</dbReference>
<dbReference type="SUPFAM" id="SSF55486">
    <property type="entry name" value="Metalloproteases ('zincins'), catalytic domain"/>
    <property type="match status" value="1"/>
</dbReference>
<dbReference type="CDD" id="cd04277">
    <property type="entry name" value="ZnMc_serralysin_like"/>
    <property type="match status" value="1"/>
</dbReference>
<evidence type="ECO:0000256" key="2">
    <source>
        <dbReference type="ARBA" id="ARBA00004613"/>
    </source>
</evidence>
<name>A0A844WHA6_9RHOB</name>
<dbReference type="InterPro" id="IPR011050">
    <property type="entry name" value="Pectin_lyase_fold/virulence"/>
</dbReference>
<comment type="cofactor">
    <cofactor evidence="1">
        <name>Ca(2+)</name>
        <dbReference type="ChEBI" id="CHEBI:29108"/>
    </cofactor>
</comment>
<dbReference type="Gene3D" id="3.40.390.10">
    <property type="entry name" value="Collagenase (Catalytic Domain)"/>
    <property type="match status" value="1"/>
</dbReference>
<dbReference type="InterPro" id="IPR013858">
    <property type="entry name" value="Peptidase_M10B_C"/>
</dbReference>
<gene>
    <name evidence="7" type="ORF">GLS40_17505</name>
</gene>
<dbReference type="SUPFAM" id="SSF51120">
    <property type="entry name" value="beta-Roll"/>
    <property type="match status" value="1"/>
</dbReference>
<dbReference type="InterPro" id="IPR011049">
    <property type="entry name" value="Serralysin-like_metalloprot_C"/>
</dbReference>
<proteinExistence type="inferred from homology"/>
<dbReference type="Proteomes" id="UP000443843">
    <property type="component" value="Unassembled WGS sequence"/>
</dbReference>
<dbReference type="InterPro" id="IPR006026">
    <property type="entry name" value="Peptidase_Metallo"/>
</dbReference>
<evidence type="ECO:0000259" key="6">
    <source>
        <dbReference type="SMART" id="SM00235"/>
    </source>
</evidence>
<dbReference type="GO" id="GO:0008270">
    <property type="term" value="F:zinc ion binding"/>
    <property type="evidence" value="ECO:0007669"/>
    <property type="project" value="InterPro"/>
</dbReference>
<dbReference type="InterPro" id="IPR001343">
    <property type="entry name" value="Hemolysn_Ca-bd"/>
</dbReference>
<sequence>MVQALDAGEAPTGTDLSSVMELLAYLTAGYWQDHGGDARAWAQPVVTYTLEGGWSVAQQDAIVRALAAWSDVAAIRFEQVASGAPLTLREGSNGRASTAVFVYPEPDIYFARVSIDADVPGWSDLSTPGGYGWMTLLHEIGHAIGLGHGGNYDGTASVERDRHLDADSRQYSLMSYFDAQVTGADHVGEGGRVHASTPLLADILAIQSIYGVNPGARGGDTVYGFGSTLPGTVYDFETTGAPVLSVWDGGGHDMFDFSGFAADQRIDLREGQVSDVGGLSGNVSIAPGAVIEDARGGSGDDILIGNAAANRLWGGGGADVILGGAGQDMAVIGIAPGETPDLTGLEVTGGSANGLLLHAGGTVTLESVEVLCLYDGTRSTWVVLPGMDLAAAVAAAGPGDRLLLAEGGHAGALTLDRPLEVLGAGVGRTVLDGGGGPALVLDAGAGAVSVSGLSLLTQGEGAIAWAQGDGDLLLDGCEVSGAASDLVGACPDGGSLLARNTLFADGTVADIPTGEDTTTQPDAPGAEPDLPVIMEWGQAEVGAEEVQVRFDHAFTRPVVLTMLDGAFADPVAVRLSDVGPDGATMRLQEPRYADGEIAPGTVHWVVVEAGRWQLEDGRILEAGIEETGRLSSRGGVEVATDLAEDAAILGQVQTSEGRDWVIARVAGRTDGGFALTLQEEEARNNSGHVTEQVGWLAVEGGATGVLGAGMVERGVTHRGVLGDGPAVPLAGTVLAGLSSMRGRDSAYLERDASGTGGFAIREDQSRDAETRHVAEDFAVLTLEGEQGSLTGSPAGTRMGEAGHATLGGPHSEVTLAHAYTAPVVVAVEAGDTLGRMLDVQWTSESSFVLAGAEANAPGPVDMMYLVLEAGRWSLPDGTLLDVGLLPGGQGDLSGLAEPFGAGPAIFTAVQTAAPAVGWHAAGTRGRDEVDSIGRIAIAAGGGQEEDAGFVFRTGWLEDGQAELPVGYEVTPAALPEGEVRPPSLFAVDAHAGDPALLPQDDLTGELHHSGYLSLSGIGVLYATEAF</sequence>
<protein>
    <recommendedName>
        <fullName evidence="6">Peptidase metallopeptidase domain-containing protein</fullName>
    </recommendedName>
</protein>
<dbReference type="Gene3D" id="2.150.10.10">
    <property type="entry name" value="Serralysin-like metalloprotease, C-terminal"/>
    <property type="match status" value="1"/>
</dbReference>
<evidence type="ECO:0000256" key="3">
    <source>
        <dbReference type="ARBA" id="ARBA00009490"/>
    </source>
</evidence>
<dbReference type="GO" id="GO:0005509">
    <property type="term" value="F:calcium ion binding"/>
    <property type="evidence" value="ECO:0007669"/>
    <property type="project" value="InterPro"/>
</dbReference>
<dbReference type="Pfam" id="PF08548">
    <property type="entry name" value="Peptidase_M10_C"/>
    <property type="match status" value="1"/>
</dbReference>
<comment type="caution">
    <text evidence="7">The sequence shown here is derived from an EMBL/GenBank/DDBJ whole genome shotgun (WGS) entry which is preliminary data.</text>
</comment>
<dbReference type="InterPro" id="IPR034033">
    <property type="entry name" value="Serralysin-like"/>
</dbReference>
<reference evidence="7 8" key="1">
    <citation type="submission" date="2019-11" db="EMBL/GenBank/DDBJ databases">
        <title>Pseudooceanicola pacifica sp. nov., isolated from deep-sea sediment of the Pacific Ocean.</title>
        <authorList>
            <person name="Lyu L."/>
        </authorList>
    </citation>
    <scope>NUCLEOTIDE SEQUENCE [LARGE SCALE GENOMIC DNA]</scope>
    <source>
        <strain evidence="7 8">216_PA32_1</strain>
    </source>
</reference>
<evidence type="ECO:0000256" key="5">
    <source>
        <dbReference type="ARBA" id="ARBA00022737"/>
    </source>
</evidence>
<keyword evidence="4" id="KW-0964">Secreted</keyword>
<dbReference type="SMART" id="SM00235">
    <property type="entry name" value="ZnMc"/>
    <property type="match status" value="1"/>
</dbReference>
<dbReference type="RefSeq" id="WP_160383850.1">
    <property type="nucleotide sequence ID" value="NZ_WNXQ01000016.1"/>
</dbReference>
<dbReference type="SUPFAM" id="SSF51126">
    <property type="entry name" value="Pectin lyase-like"/>
    <property type="match status" value="1"/>
</dbReference>
<dbReference type="AlphaFoldDB" id="A0A844WHA6"/>
<accession>A0A844WHA6</accession>
<dbReference type="EMBL" id="WNXQ01000016">
    <property type="protein sequence ID" value="MWB79829.1"/>
    <property type="molecule type" value="Genomic_DNA"/>
</dbReference>
<evidence type="ECO:0000313" key="8">
    <source>
        <dbReference type="Proteomes" id="UP000443843"/>
    </source>
</evidence>
<organism evidence="7 8">
    <name type="scientific">Pseudooceanicola pacificus</name>
    <dbReference type="NCBI Taxonomy" id="2676438"/>
    <lineage>
        <taxon>Bacteria</taxon>
        <taxon>Pseudomonadati</taxon>
        <taxon>Pseudomonadota</taxon>
        <taxon>Alphaproteobacteria</taxon>
        <taxon>Rhodobacterales</taxon>
        <taxon>Paracoccaceae</taxon>
        <taxon>Pseudooceanicola</taxon>
    </lineage>
</organism>
<comment type="subcellular location">
    <subcellularLocation>
        <location evidence="2">Secreted</location>
    </subcellularLocation>
</comment>
<comment type="similarity">
    <text evidence="3">Belongs to the peptidase M10B family.</text>
</comment>
<evidence type="ECO:0000256" key="1">
    <source>
        <dbReference type="ARBA" id="ARBA00001913"/>
    </source>
</evidence>
<evidence type="ECO:0000313" key="7">
    <source>
        <dbReference type="EMBL" id="MWB79829.1"/>
    </source>
</evidence>
<feature type="domain" description="Peptidase metallopeptidase" evidence="6">
    <location>
        <begin position="37"/>
        <end position="189"/>
    </location>
</feature>
<evidence type="ECO:0000256" key="4">
    <source>
        <dbReference type="ARBA" id="ARBA00022525"/>
    </source>
</evidence>
<dbReference type="Pfam" id="PF00353">
    <property type="entry name" value="HemolysinCabind"/>
    <property type="match status" value="1"/>
</dbReference>
<keyword evidence="5" id="KW-0677">Repeat</keyword>
<dbReference type="GO" id="GO:0006508">
    <property type="term" value="P:proteolysis"/>
    <property type="evidence" value="ECO:0007669"/>
    <property type="project" value="InterPro"/>
</dbReference>
<keyword evidence="8" id="KW-1185">Reference proteome</keyword>
<dbReference type="InterPro" id="IPR024079">
    <property type="entry name" value="MetalloPept_cat_dom_sf"/>
</dbReference>
<dbReference type="GO" id="GO:0005615">
    <property type="term" value="C:extracellular space"/>
    <property type="evidence" value="ECO:0007669"/>
    <property type="project" value="InterPro"/>
</dbReference>